<dbReference type="GO" id="GO:0046677">
    <property type="term" value="P:response to antibiotic"/>
    <property type="evidence" value="ECO:0007669"/>
    <property type="project" value="InterPro"/>
</dbReference>
<feature type="domain" description="tRNA/rRNA methyltransferase SpoU type" evidence="3">
    <location>
        <begin position="119"/>
        <end position="260"/>
    </location>
</feature>
<keyword evidence="2 5" id="KW-0808">Transferase</keyword>
<dbReference type="InterPro" id="IPR001537">
    <property type="entry name" value="SpoU_MeTrfase"/>
</dbReference>
<dbReference type="AlphaFoldDB" id="A0A849AI65"/>
<dbReference type="InterPro" id="IPR006795">
    <property type="entry name" value="Thiostrepton-R_Mease_TSNR_N"/>
</dbReference>
<dbReference type="InterPro" id="IPR029028">
    <property type="entry name" value="Alpha/beta_knot_MTases"/>
</dbReference>
<dbReference type="RefSeq" id="WP_171153372.1">
    <property type="nucleotide sequence ID" value="NZ_JABENB010000001.1"/>
</dbReference>
<dbReference type="EMBL" id="JABENB010000001">
    <property type="protein sequence ID" value="NNG39001.1"/>
    <property type="molecule type" value="Genomic_DNA"/>
</dbReference>
<dbReference type="Gene3D" id="3.40.1280.10">
    <property type="match status" value="1"/>
</dbReference>
<name>A0A849AI65_9MICO</name>
<dbReference type="Gene3D" id="3.30.1330.30">
    <property type="match status" value="1"/>
</dbReference>
<evidence type="ECO:0000313" key="6">
    <source>
        <dbReference type="Proteomes" id="UP000557772"/>
    </source>
</evidence>
<dbReference type="InterPro" id="IPR051259">
    <property type="entry name" value="rRNA_Methyltransferase"/>
</dbReference>
<dbReference type="SUPFAM" id="SSF75217">
    <property type="entry name" value="alpha/beta knot"/>
    <property type="match status" value="1"/>
</dbReference>
<evidence type="ECO:0000256" key="2">
    <source>
        <dbReference type="ARBA" id="ARBA00022679"/>
    </source>
</evidence>
<evidence type="ECO:0000256" key="1">
    <source>
        <dbReference type="ARBA" id="ARBA00022603"/>
    </source>
</evidence>
<dbReference type="PANTHER" id="PTHR43191">
    <property type="entry name" value="RRNA METHYLTRANSFERASE 3"/>
    <property type="match status" value="1"/>
</dbReference>
<dbReference type="PANTHER" id="PTHR43191:SF2">
    <property type="entry name" value="RRNA METHYLTRANSFERASE 3, MITOCHONDRIAL"/>
    <property type="match status" value="1"/>
</dbReference>
<sequence>MTDLELITDRSDPAVQRLTDLNRKARGPVRSLLIEDFDPLLQAIRSGLVFVEVYGLQTADFPDEIRQACDDRQIPVRLLSTELAGEIFKIEKKPKVFGIAHLPKPARLRDVADSRQDLVVLDGVKIVGNIGAIIRSSFAFGVSAVVLIDSDLPSIADRRLVRASRGYVFSLPVILATRQQLASFLQDQATGVRLATFDAHAETELEELADIPDRLALVLGSERFGPSSELHQGSALEVSIPMNPDAESLNVSVSAGIAMYTRAAYNLRG</sequence>
<dbReference type="InterPro" id="IPR029026">
    <property type="entry name" value="tRNA_m1G_MTases_N"/>
</dbReference>
<dbReference type="Pfam" id="PF00588">
    <property type="entry name" value="SpoU_methylase"/>
    <property type="match status" value="1"/>
</dbReference>
<organism evidence="5 6">
    <name type="scientific">Flexivirga aerilata</name>
    <dbReference type="NCBI Taxonomy" id="1656889"/>
    <lineage>
        <taxon>Bacteria</taxon>
        <taxon>Bacillati</taxon>
        <taxon>Actinomycetota</taxon>
        <taxon>Actinomycetes</taxon>
        <taxon>Micrococcales</taxon>
        <taxon>Dermacoccaceae</taxon>
        <taxon>Flexivirga</taxon>
    </lineage>
</organism>
<dbReference type="GO" id="GO:0003723">
    <property type="term" value="F:RNA binding"/>
    <property type="evidence" value="ECO:0007669"/>
    <property type="project" value="InterPro"/>
</dbReference>
<comment type="caution">
    <text evidence="5">The sequence shown here is derived from an EMBL/GenBank/DDBJ whole genome shotgun (WGS) entry which is preliminary data.</text>
</comment>
<gene>
    <name evidence="5" type="ORF">HJ588_06910</name>
</gene>
<evidence type="ECO:0000259" key="4">
    <source>
        <dbReference type="Pfam" id="PF04705"/>
    </source>
</evidence>
<dbReference type="Pfam" id="PF04705">
    <property type="entry name" value="TSNR_N"/>
    <property type="match status" value="1"/>
</dbReference>
<dbReference type="SUPFAM" id="SSF55315">
    <property type="entry name" value="L30e-like"/>
    <property type="match status" value="1"/>
</dbReference>
<evidence type="ECO:0000313" key="5">
    <source>
        <dbReference type="EMBL" id="NNG39001.1"/>
    </source>
</evidence>
<dbReference type="GO" id="GO:0008649">
    <property type="term" value="F:rRNA methyltransferase activity"/>
    <property type="evidence" value="ECO:0007669"/>
    <property type="project" value="InterPro"/>
</dbReference>
<proteinExistence type="predicted"/>
<dbReference type="InterPro" id="IPR029064">
    <property type="entry name" value="Ribosomal_eL30-like_sf"/>
</dbReference>
<keyword evidence="6" id="KW-1185">Reference proteome</keyword>
<evidence type="ECO:0000259" key="3">
    <source>
        <dbReference type="Pfam" id="PF00588"/>
    </source>
</evidence>
<protein>
    <submittedName>
        <fullName evidence="5">NshR/TsnR family 23S rRNA methyltransferase</fullName>
    </submittedName>
</protein>
<reference evidence="5 6" key="1">
    <citation type="submission" date="2020-05" db="EMBL/GenBank/DDBJ databases">
        <title>Flexivirga sp. ID2601S isolated from air conditioner.</title>
        <authorList>
            <person name="Kim D.H."/>
        </authorList>
    </citation>
    <scope>NUCLEOTIDE SEQUENCE [LARGE SCALE GENOMIC DNA]</scope>
    <source>
        <strain evidence="5 6">ID2601S</strain>
    </source>
</reference>
<keyword evidence="1 5" id="KW-0489">Methyltransferase</keyword>
<feature type="domain" description="Thiostrepton-resistance methylase N-terminal" evidence="4">
    <location>
        <begin position="6"/>
        <end position="113"/>
    </location>
</feature>
<accession>A0A849AI65</accession>
<dbReference type="Proteomes" id="UP000557772">
    <property type="component" value="Unassembled WGS sequence"/>
</dbReference>